<feature type="region of interest" description="Disordered" evidence="9">
    <location>
        <begin position="1"/>
        <end position="29"/>
    </location>
</feature>
<evidence type="ECO:0000256" key="7">
    <source>
        <dbReference type="ARBA" id="ARBA00022989"/>
    </source>
</evidence>
<dbReference type="SUPFAM" id="SSF52540">
    <property type="entry name" value="P-loop containing nucleoside triphosphate hydrolases"/>
    <property type="match status" value="1"/>
</dbReference>
<feature type="transmembrane region" description="Helical" evidence="10">
    <location>
        <begin position="693"/>
        <end position="716"/>
    </location>
</feature>
<feature type="transmembrane region" description="Helical" evidence="10">
    <location>
        <begin position="555"/>
        <end position="577"/>
    </location>
</feature>
<evidence type="ECO:0000256" key="4">
    <source>
        <dbReference type="ARBA" id="ARBA00022692"/>
    </source>
</evidence>
<dbReference type="Pfam" id="PF19055">
    <property type="entry name" value="ABC2_membrane_7"/>
    <property type="match status" value="1"/>
</dbReference>
<dbReference type="Pfam" id="PF01061">
    <property type="entry name" value="ABC2_membrane"/>
    <property type="match status" value="1"/>
</dbReference>
<dbReference type="PANTHER" id="PTHR48042">
    <property type="entry name" value="ABC TRANSPORTER G FAMILY MEMBER 11"/>
    <property type="match status" value="1"/>
</dbReference>
<dbReference type="GO" id="GO:0016887">
    <property type="term" value="F:ATP hydrolysis activity"/>
    <property type="evidence" value="ECO:0007669"/>
    <property type="project" value="InterPro"/>
</dbReference>
<feature type="transmembrane region" description="Helical" evidence="10">
    <location>
        <begin position="629"/>
        <end position="653"/>
    </location>
</feature>
<dbReference type="GO" id="GO:0140359">
    <property type="term" value="F:ABC-type transporter activity"/>
    <property type="evidence" value="ECO:0007669"/>
    <property type="project" value="InterPro"/>
</dbReference>
<keyword evidence="8 10" id="KW-0472">Membrane</keyword>
<comment type="subcellular location">
    <subcellularLocation>
        <location evidence="1">Membrane</location>
        <topology evidence="1">Multi-pass membrane protein</topology>
    </subcellularLocation>
</comment>
<keyword evidence="4 10" id="KW-0812">Transmembrane</keyword>
<evidence type="ECO:0000313" key="12">
    <source>
        <dbReference type="EnsemblPlants" id="ORUFI12G10700.1"/>
    </source>
</evidence>
<keyword evidence="7 10" id="KW-1133">Transmembrane helix</keyword>
<dbReference type="Gene3D" id="3.40.50.300">
    <property type="entry name" value="P-loop containing nucleotide triphosphate hydrolases"/>
    <property type="match status" value="2"/>
</dbReference>
<evidence type="ECO:0000256" key="9">
    <source>
        <dbReference type="SAM" id="MobiDB-lite"/>
    </source>
</evidence>
<dbReference type="Pfam" id="PF00005">
    <property type="entry name" value="ABC_tran"/>
    <property type="match status" value="2"/>
</dbReference>
<dbReference type="eggNOG" id="KOG0061">
    <property type="taxonomic scope" value="Eukaryota"/>
</dbReference>
<feature type="transmembrane region" description="Helical" evidence="10">
    <location>
        <begin position="783"/>
        <end position="804"/>
    </location>
</feature>
<evidence type="ECO:0000256" key="2">
    <source>
        <dbReference type="ARBA" id="ARBA00005814"/>
    </source>
</evidence>
<evidence type="ECO:0000256" key="8">
    <source>
        <dbReference type="ARBA" id="ARBA00023136"/>
    </source>
</evidence>
<dbReference type="InterPro" id="IPR013525">
    <property type="entry name" value="ABC2_TM"/>
</dbReference>
<dbReference type="GO" id="GO:0016020">
    <property type="term" value="C:membrane"/>
    <property type="evidence" value="ECO:0007669"/>
    <property type="project" value="UniProtKB-SubCell"/>
</dbReference>
<evidence type="ECO:0000256" key="3">
    <source>
        <dbReference type="ARBA" id="ARBA00022448"/>
    </source>
</evidence>
<dbReference type="InterPro" id="IPR003593">
    <property type="entry name" value="AAA+_ATPase"/>
</dbReference>
<organism evidence="12 13">
    <name type="scientific">Oryza rufipogon</name>
    <name type="common">Brownbeard rice</name>
    <name type="synonym">Asian wild rice</name>
    <dbReference type="NCBI Taxonomy" id="4529"/>
    <lineage>
        <taxon>Eukaryota</taxon>
        <taxon>Viridiplantae</taxon>
        <taxon>Streptophyta</taxon>
        <taxon>Embryophyta</taxon>
        <taxon>Tracheophyta</taxon>
        <taxon>Spermatophyta</taxon>
        <taxon>Magnoliopsida</taxon>
        <taxon>Liliopsida</taxon>
        <taxon>Poales</taxon>
        <taxon>Poaceae</taxon>
        <taxon>BOP clade</taxon>
        <taxon>Oryzoideae</taxon>
        <taxon>Oryzeae</taxon>
        <taxon>Oryzinae</taxon>
        <taxon>Oryza</taxon>
    </lineage>
</organism>
<evidence type="ECO:0000256" key="10">
    <source>
        <dbReference type="SAM" id="Phobius"/>
    </source>
</evidence>
<protein>
    <recommendedName>
        <fullName evidence="11">ABC transporter domain-containing protein</fullName>
    </recommendedName>
</protein>
<evidence type="ECO:0000256" key="5">
    <source>
        <dbReference type="ARBA" id="ARBA00022741"/>
    </source>
</evidence>
<dbReference type="InterPro" id="IPR017871">
    <property type="entry name" value="ABC_transporter-like_CS"/>
</dbReference>
<evidence type="ECO:0000256" key="6">
    <source>
        <dbReference type="ARBA" id="ARBA00022840"/>
    </source>
</evidence>
<feature type="domain" description="ABC transporter" evidence="11">
    <location>
        <begin position="104"/>
        <end position="466"/>
    </location>
</feature>
<evidence type="ECO:0000259" key="11">
    <source>
        <dbReference type="PROSITE" id="PS50893"/>
    </source>
</evidence>
<evidence type="ECO:0000256" key="1">
    <source>
        <dbReference type="ARBA" id="ARBA00004141"/>
    </source>
</evidence>
<dbReference type="PROSITE" id="PS00211">
    <property type="entry name" value="ABC_TRANSPORTER_1"/>
    <property type="match status" value="1"/>
</dbReference>
<dbReference type="InterPro" id="IPR003439">
    <property type="entry name" value="ABC_transporter-like_ATP-bd"/>
</dbReference>
<dbReference type="SMART" id="SM00382">
    <property type="entry name" value="AAA"/>
    <property type="match status" value="1"/>
</dbReference>
<dbReference type="STRING" id="4529.A0A0E0RGE7"/>
<evidence type="ECO:0000313" key="13">
    <source>
        <dbReference type="Proteomes" id="UP000008022"/>
    </source>
</evidence>
<dbReference type="AlphaFoldDB" id="A0A0E0RGE7"/>
<dbReference type="EnsemblPlants" id="ORUFI12G10700.1">
    <property type="protein sequence ID" value="ORUFI12G10700.1"/>
    <property type="gene ID" value="ORUFI12G10700"/>
</dbReference>
<dbReference type="GO" id="GO:0005524">
    <property type="term" value="F:ATP binding"/>
    <property type="evidence" value="ECO:0007669"/>
    <property type="project" value="UniProtKB-KW"/>
</dbReference>
<accession>A0A0E0RGE7</accession>
<dbReference type="Gramene" id="ORUFI12G10700.1">
    <property type="protein sequence ID" value="ORUFI12G10700.1"/>
    <property type="gene ID" value="ORUFI12G10700"/>
</dbReference>
<dbReference type="InterPro" id="IPR052215">
    <property type="entry name" value="Plant_ABCG"/>
</dbReference>
<dbReference type="PROSITE" id="PS50893">
    <property type="entry name" value="ABC_TRANSPORTER_2"/>
    <property type="match status" value="1"/>
</dbReference>
<dbReference type="PANTHER" id="PTHR48042:SF9">
    <property type="entry name" value="ABC-2 TYPE TRANSPORTER FAMILY PROTEIN, EXPRESSED"/>
    <property type="match status" value="1"/>
</dbReference>
<comment type="similarity">
    <text evidence="2">Belongs to the ABC transporter superfamily. ABCG family. Eye pigment precursor importer (TC 3.A.1.204) subfamily.</text>
</comment>
<keyword evidence="6" id="KW-0067">ATP-binding</keyword>
<dbReference type="OMA" id="MAMYLEK"/>
<proteinExistence type="inferred from homology"/>
<dbReference type="InterPro" id="IPR043926">
    <property type="entry name" value="ABCG_dom"/>
</dbReference>
<keyword evidence="13" id="KW-1185">Reference proteome</keyword>
<sequence>MAATSPLPRWAPTPSPSRPLWRWGWGGGATPDARADGGVTGWTSSFFAAVFPWTRRRRVDDRWAPSAGGGVGTFDGVEVPLPAAQAVSLPRAAADVVDDPAVFLTWEDVRVTVPGRTRGSPPARILDGITGHARPGEVLAIMGPSGCGKTTLLDTLAEPAMRACEVAVVDGWDLPKMTMDRDIATTTTSLSLPRICSHATAARCCHDCCIMDSCPLPGLRRRPSPSPTPFAYGSGQGETGGLLHLWIWWEGSSNRCCRVCCRCCGEEGSPSLRGRLGPEMNQTGVILINGRQEKLAFGTSAYVTQDNVLMSTLSVREAVYYSAHLQLPDTMLASEKRAHAERVIREMGLSDTMDTRIGGRITKGISGGQRKRMSICIEMLTRPRLLFLDEPTSGLDSAASYHVMSHITRVAAREGMTVIAAVHQPSGDVFDLFHGLLLLAYGRMVFFGTVSNATEFFTQSGFPCPHLRNPSDHFLRTINKDFDEGTMESSKANRKTAAEATNILTNAYHSTYSEKTANEIGGTPFRRKEQASFLTKLLVLTRRSFLNMHRDIGYYWMRLGIYLGIGICLGTIFYQVGYSYSSIQSRCEVIMYTTALVTFMAIGGFPSFVEDIKLFRRERLSGHYGVMEFVISNTLSATPYLAVIAVIPGAMMYYLTGLTRGAEHFAYFVATLCMCTLLVESMMMIIAVIVPDFLMGIIIGAGIQGMMMLNGGFFRLPNELPKPVWKYPCYYISFHKYAVQGFYKNEFIGLSFPSDQLIEANATISGLQVLKERLQVEMGYSKWVNLAILFGMMVTYRMIFFVIVKIAEELRLKLRGIRFRRLK</sequence>
<keyword evidence="3" id="KW-0813">Transport</keyword>
<feature type="transmembrane region" description="Helical" evidence="10">
    <location>
        <begin position="665"/>
        <end position="687"/>
    </location>
</feature>
<dbReference type="Proteomes" id="UP000008022">
    <property type="component" value="Unassembled WGS sequence"/>
</dbReference>
<feature type="transmembrane region" description="Helical" evidence="10">
    <location>
        <begin position="589"/>
        <end position="609"/>
    </location>
</feature>
<dbReference type="InterPro" id="IPR027417">
    <property type="entry name" value="P-loop_NTPase"/>
</dbReference>
<reference evidence="12" key="2">
    <citation type="submission" date="2015-06" db="UniProtKB">
        <authorList>
            <consortium name="EnsemblPlants"/>
        </authorList>
    </citation>
    <scope>IDENTIFICATION</scope>
</reference>
<name>A0A0E0RGE7_ORYRU</name>
<keyword evidence="5" id="KW-0547">Nucleotide-binding</keyword>
<reference evidence="13" key="1">
    <citation type="submission" date="2013-06" db="EMBL/GenBank/DDBJ databases">
        <authorList>
            <person name="Zhao Q."/>
        </authorList>
    </citation>
    <scope>NUCLEOTIDE SEQUENCE</scope>
    <source>
        <strain evidence="13">cv. W1943</strain>
    </source>
</reference>